<gene>
    <name evidence="8" type="ORF">I8608_001858</name>
</gene>
<organism evidence="8 9">
    <name type="scientific">Morganella morganii</name>
    <name type="common">Proteus morganii</name>
    <dbReference type="NCBI Taxonomy" id="582"/>
    <lineage>
        <taxon>Bacteria</taxon>
        <taxon>Pseudomonadati</taxon>
        <taxon>Pseudomonadota</taxon>
        <taxon>Gammaproteobacteria</taxon>
        <taxon>Enterobacterales</taxon>
        <taxon>Morganellaceae</taxon>
        <taxon>Morganella</taxon>
    </lineage>
</organism>
<protein>
    <recommendedName>
        <fullName evidence="7">Peptidase M66 domain-containing protein</fullName>
    </recommendedName>
</protein>
<evidence type="ECO:0000256" key="4">
    <source>
        <dbReference type="ARBA" id="ARBA00022833"/>
    </source>
</evidence>
<keyword evidence="1 6" id="KW-0645">Protease</keyword>
<evidence type="ECO:0000313" key="8">
    <source>
        <dbReference type="EMBL" id="HAT3809007.1"/>
    </source>
</evidence>
<dbReference type="EMBL" id="DACSWI010000004">
    <property type="protein sequence ID" value="HAT3809007.1"/>
    <property type="molecule type" value="Genomic_DNA"/>
</dbReference>
<dbReference type="Gene3D" id="2.60.120.1230">
    <property type="match status" value="3"/>
</dbReference>
<dbReference type="InterPro" id="IPR048990">
    <property type="entry name" value="StcE_b-sandwich"/>
</dbReference>
<evidence type="ECO:0000259" key="7">
    <source>
        <dbReference type="PROSITE" id="PS51694"/>
    </source>
</evidence>
<sequence>MNVKKYAVETEKKALNHSGLKSRKNITYFNNVTFPSDTQGELEGTVYYVQNSIIPAGEHIYGDIQPDIISNRKTMMMFKPHTDSLSSSPIFFTIYHNNEVLFHEEMLPPDHLTKICTRVYTKIDADFSLPSHFDFILDDSEELQNSKDAIYFNNFIKEYDSINVVTYDGGHSPSFELFYNTSYTGKKVFFECTSTYGITISFNASKRNLEKGESIFLVNNKGTWYEVNDDNSSGKFSSEIQYMGNTWSVIVPYHVMYPGIKFKFSREEKSGFIYNPVIKAPNELILNTIAIGMLTPHREIFKFQENPEYHRQYFQQIPVSRLTVNTYDPIDLDEVMLPDGRLLTGHAPGNGGWHDGIMREQIAKSLIASGINNANYGINVTGRDLSPAGKVSQFTAHTTIGMYENGLIVHGGSGGSGMVTLDDTIRNEFSHEAGHNFGLGHYPGGFNGSVNQIPTHRNSTWGWDCDKNFFLPNFRQKITHQPTYLEYEGVGEYALPFEGHSLGKDAMAGGAPMYEKYNAFTLHTPYSLYYIQKNLESKAVFNPDSKTGFSIWDSKKNKMVDYNHIIENFHFKYIKIKNEINISADNISKYLDEYDYIYISLYNGRWAKNIYFPMSDSENNGKIIKIKTSASYRVYLHMNGSSFTAMKNVDLYFLSHDGSWLEMKYPDLEQYKDVDVSNDTSITSTEINDYFNMSPYLFIHCQNYRWTPDIHFPPANSNNKGNVIKIHVESGYDVRIHMNGISFLAEKHIDLHYISDGYTWFFDSMLYIERIPFEQGIKVITILGYYDPKNQLPSYIYPALNAAFGMVYKSDEIKDNSCYLEVEYENGTKSIHILAHFRLTDNEMNQFHVNVSRERLPRIARIIIRGVVAAEKSINLGSDNLTYTINGY</sequence>
<evidence type="ECO:0000256" key="2">
    <source>
        <dbReference type="ARBA" id="ARBA00022723"/>
    </source>
</evidence>
<dbReference type="AlphaFoldDB" id="A0AAN5MET8"/>
<keyword evidence="5 6" id="KW-0482">Metalloprotease</keyword>
<feature type="binding site" evidence="6">
    <location>
        <position position="431"/>
    </location>
    <ligand>
        <name>Zn(2+)</name>
        <dbReference type="ChEBI" id="CHEBI:29105"/>
        <note>catalytic</note>
    </ligand>
</feature>
<dbReference type="InterPro" id="IPR051256">
    <property type="entry name" value="Dictomallein"/>
</dbReference>
<keyword evidence="4 6" id="KW-0862">Zinc</keyword>
<keyword evidence="2 6" id="KW-0479">Metal-binding</keyword>
<dbReference type="Proteomes" id="UP000865968">
    <property type="component" value="Unassembled WGS sequence"/>
</dbReference>
<dbReference type="GO" id="GO:0006508">
    <property type="term" value="P:proteolysis"/>
    <property type="evidence" value="ECO:0007669"/>
    <property type="project" value="UniProtKB-UniRule"/>
</dbReference>
<feature type="active site" evidence="6">
    <location>
        <position position="432"/>
    </location>
</feature>
<reference evidence="8" key="2">
    <citation type="submission" date="2020-10" db="EMBL/GenBank/DDBJ databases">
        <authorList>
            <consortium name="NCBI Pathogen Detection Project"/>
        </authorList>
    </citation>
    <scope>NUCLEOTIDE SEQUENCE</scope>
    <source>
        <strain evidence="8">Morganella morganii ARLG-3209</strain>
    </source>
</reference>
<reference evidence="8" key="1">
    <citation type="journal article" date="2018" name="Genome Biol.">
        <title>SKESA: strategic k-mer extension for scrupulous assemblies.</title>
        <authorList>
            <person name="Souvorov A."/>
            <person name="Agarwala R."/>
            <person name="Lipman D.J."/>
        </authorList>
    </citation>
    <scope>NUCLEOTIDE SEQUENCE</scope>
    <source>
        <strain evidence="8">Morganella morganii ARLG-3209</strain>
    </source>
</reference>
<comment type="caution">
    <text evidence="8">The sequence shown here is derived from an EMBL/GenBank/DDBJ whole genome shotgun (WGS) entry which is preliminary data.</text>
</comment>
<evidence type="ECO:0000313" key="9">
    <source>
        <dbReference type="Proteomes" id="UP000865968"/>
    </source>
</evidence>
<name>A0AAN5MET8_MORMO</name>
<feature type="domain" description="Peptidase M66" evidence="7">
    <location>
        <begin position="283"/>
        <end position="541"/>
    </location>
</feature>
<comment type="cofactor">
    <cofactor evidence="6">
        <name>Zn(2+)</name>
        <dbReference type="ChEBI" id="CHEBI:29105"/>
    </cofactor>
    <text evidence="6">Binds 1 zinc ion per subunit.</text>
</comment>
<feature type="binding site" evidence="6">
    <location>
        <position position="441"/>
    </location>
    <ligand>
        <name>Zn(2+)</name>
        <dbReference type="ChEBI" id="CHEBI:29105"/>
        <note>catalytic</note>
    </ligand>
</feature>
<proteinExistence type="predicted"/>
<dbReference type="GO" id="GO:0004222">
    <property type="term" value="F:metalloendopeptidase activity"/>
    <property type="evidence" value="ECO:0007669"/>
    <property type="project" value="UniProtKB-UniRule"/>
</dbReference>
<evidence type="ECO:0000256" key="5">
    <source>
        <dbReference type="ARBA" id="ARBA00023049"/>
    </source>
</evidence>
<dbReference type="InterPro" id="IPR022218">
    <property type="entry name" value="TagA_dom"/>
</dbReference>
<dbReference type="PANTHER" id="PTHR39540:SF1">
    <property type="entry name" value="DICTOMALLEIN-1-RELATED"/>
    <property type="match status" value="1"/>
</dbReference>
<keyword evidence="3 6" id="KW-0378">Hydrolase</keyword>
<dbReference type="Pfam" id="PF10462">
    <property type="entry name" value="Peptidase_M66"/>
    <property type="match status" value="1"/>
</dbReference>
<evidence type="ECO:0000256" key="3">
    <source>
        <dbReference type="ARBA" id="ARBA00022801"/>
    </source>
</evidence>
<dbReference type="Pfam" id="PF20944">
    <property type="entry name" value="StcE_b-sandwich"/>
    <property type="match status" value="1"/>
</dbReference>
<evidence type="ECO:0000256" key="1">
    <source>
        <dbReference type="ARBA" id="ARBA00022670"/>
    </source>
</evidence>
<dbReference type="PROSITE" id="PS51694">
    <property type="entry name" value="PEPTIDASE_M66"/>
    <property type="match status" value="1"/>
</dbReference>
<dbReference type="GO" id="GO:0046872">
    <property type="term" value="F:metal ion binding"/>
    <property type="evidence" value="ECO:0007669"/>
    <property type="project" value="UniProtKB-UniRule"/>
</dbReference>
<feature type="binding site" evidence="6">
    <location>
        <position position="435"/>
    </location>
    <ligand>
        <name>Zn(2+)</name>
        <dbReference type="ChEBI" id="CHEBI:29105"/>
        <note>catalytic</note>
    </ligand>
</feature>
<evidence type="ECO:0000256" key="6">
    <source>
        <dbReference type="PROSITE-ProRule" id="PRU01031"/>
    </source>
</evidence>
<dbReference type="Pfam" id="PF12561">
    <property type="entry name" value="TagA"/>
    <property type="match status" value="1"/>
</dbReference>
<accession>A0AAN5MET8</accession>
<dbReference type="PANTHER" id="PTHR39540">
    <property type="match status" value="1"/>
</dbReference>
<dbReference type="InterPro" id="IPR019503">
    <property type="entry name" value="Peptidase_M66_dom"/>
</dbReference>